<dbReference type="InterPro" id="IPR037208">
    <property type="entry name" value="Spo0E-like_sf"/>
</dbReference>
<organism evidence="1 2">
    <name type="scientific">Halobacillus litoralis</name>
    <dbReference type="NCBI Taxonomy" id="45668"/>
    <lineage>
        <taxon>Bacteria</taxon>
        <taxon>Bacillati</taxon>
        <taxon>Bacillota</taxon>
        <taxon>Bacilli</taxon>
        <taxon>Bacillales</taxon>
        <taxon>Bacillaceae</taxon>
        <taxon>Halobacillus</taxon>
    </lineage>
</organism>
<gene>
    <name evidence="1" type="ORF">GLW04_15835</name>
</gene>
<dbReference type="InterPro" id="IPR036638">
    <property type="entry name" value="HLH_DNA-bd_sf"/>
</dbReference>
<evidence type="ECO:0000313" key="1">
    <source>
        <dbReference type="EMBL" id="MYL21373.1"/>
    </source>
</evidence>
<dbReference type="Gene3D" id="4.10.280.10">
    <property type="entry name" value="Helix-loop-helix DNA-binding domain"/>
    <property type="match status" value="1"/>
</dbReference>
<dbReference type="EMBL" id="WMET01000004">
    <property type="protein sequence ID" value="MYL21373.1"/>
    <property type="molecule type" value="Genomic_DNA"/>
</dbReference>
<dbReference type="GO" id="GO:0046983">
    <property type="term" value="F:protein dimerization activity"/>
    <property type="evidence" value="ECO:0007669"/>
    <property type="project" value="InterPro"/>
</dbReference>
<accession>A0A845DUM9</accession>
<comment type="caution">
    <text evidence="1">The sequence shown here is derived from an EMBL/GenBank/DDBJ whole genome shotgun (WGS) entry which is preliminary data.</text>
</comment>
<dbReference type="SUPFAM" id="SSF140500">
    <property type="entry name" value="BAS1536-like"/>
    <property type="match status" value="1"/>
</dbReference>
<sequence length="56" mass="6877">MPYKERLEKQIEELRKHMYDIYNKNPEDPELLRISQDLDDLLNRFGNEDSYQCSNQ</sequence>
<reference evidence="1 2" key="1">
    <citation type="submission" date="2019-11" db="EMBL/GenBank/DDBJ databases">
        <title>Genome sequences of 17 halophilic strains isolated from different environments.</title>
        <authorList>
            <person name="Furrow R.E."/>
        </authorList>
    </citation>
    <scope>NUCLEOTIDE SEQUENCE [LARGE SCALE GENOMIC DNA]</scope>
    <source>
        <strain evidence="1 2">22511_23_Filter</strain>
    </source>
</reference>
<dbReference type="GO" id="GO:0043937">
    <property type="term" value="P:regulation of sporulation"/>
    <property type="evidence" value="ECO:0007669"/>
    <property type="project" value="InterPro"/>
</dbReference>
<dbReference type="Pfam" id="PF09388">
    <property type="entry name" value="SpoOE-like"/>
    <property type="match status" value="1"/>
</dbReference>
<dbReference type="Proteomes" id="UP000460949">
    <property type="component" value="Unassembled WGS sequence"/>
</dbReference>
<evidence type="ECO:0000313" key="2">
    <source>
        <dbReference type="Proteomes" id="UP000460949"/>
    </source>
</evidence>
<proteinExistence type="predicted"/>
<protein>
    <submittedName>
        <fullName evidence="1">Spo0E family sporulation regulatory protein-aspartic acid phosphatase</fullName>
    </submittedName>
</protein>
<dbReference type="RefSeq" id="WP_160838991.1">
    <property type="nucleotide sequence ID" value="NZ_JAIVAK010000003.1"/>
</dbReference>
<dbReference type="OrthoDB" id="2973540at2"/>
<dbReference type="InterPro" id="IPR018540">
    <property type="entry name" value="Spo0E-like"/>
</dbReference>
<dbReference type="AlphaFoldDB" id="A0A845DUM9"/>
<name>A0A845DUM9_9BACI</name>